<feature type="coiled-coil region" evidence="6">
    <location>
        <begin position="35"/>
        <end position="65"/>
    </location>
</feature>
<evidence type="ECO:0000313" key="9">
    <source>
        <dbReference type="Proteomes" id="UP001515683"/>
    </source>
</evidence>
<keyword evidence="4 7" id="KW-1133">Transmembrane helix</keyword>
<dbReference type="EMBL" id="VWXF01000001">
    <property type="protein sequence ID" value="NIF20197.1"/>
    <property type="molecule type" value="Genomic_DNA"/>
</dbReference>
<evidence type="ECO:0000313" key="8">
    <source>
        <dbReference type="EMBL" id="NIF20197.1"/>
    </source>
</evidence>
<dbReference type="Pfam" id="PF13974">
    <property type="entry name" value="YebO"/>
    <property type="match status" value="1"/>
</dbReference>
<organism evidence="8 9">
    <name type="scientific">Candidatus Pantoea multigeneris</name>
    <dbReference type="NCBI Taxonomy" id="2608357"/>
    <lineage>
        <taxon>Bacteria</taxon>
        <taxon>Pseudomonadati</taxon>
        <taxon>Pseudomonadota</taxon>
        <taxon>Gammaproteobacteria</taxon>
        <taxon>Enterobacterales</taxon>
        <taxon>Erwiniaceae</taxon>
        <taxon>Pantoea</taxon>
    </lineage>
</organism>
<feature type="transmembrane region" description="Helical" evidence="7">
    <location>
        <begin position="12"/>
        <end position="31"/>
    </location>
</feature>
<keyword evidence="9" id="KW-1185">Reference proteome</keyword>
<evidence type="ECO:0000256" key="2">
    <source>
        <dbReference type="ARBA" id="ARBA00022475"/>
    </source>
</evidence>
<proteinExistence type="predicted"/>
<keyword evidence="6" id="KW-0175">Coiled coil</keyword>
<keyword evidence="5 7" id="KW-0472">Membrane</keyword>
<dbReference type="Proteomes" id="UP001515683">
    <property type="component" value="Unassembled WGS sequence"/>
</dbReference>
<keyword evidence="3 7" id="KW-0812">Transmembrane</keyword>
<evidence type="ECO:0000256" key="7">
    <source>
        <dbReference type="SAM" id="Phobius"/>
    </source>
</evidence>
<evidence type="ECO:0000256" key="1">
    <source>
        <dbReference type="ARBA" id="ARBA00004162"/>
    </source>
</evidence>
<comment type="subcellular location">
    <subcellularLocation>
        <location evidence="1">Cell membrane</location>
        <topology evidence="1">Single-pass membrane protein</topology>
    </subcellularLocation>
</comment>
<protein>
    <recommendedName>
        <fullName evidence="10">YebO family protein</fullName>
    </recommendedName>
</protein>
<sequence>MSDFSNDPALLLNYALVGVLFLLGLFIWFFVNRSSVRASEQIHLLEQLLEEQKKQNRLLRQWVDEKQGKGSEVAEPAEEEDIIRLIPER</sequence>
<gene>
    <name evidence="8" type="ORF">F3J40_01005</name>
</gene>
<reference evidence="8 9" key="1">
    <citation type="journal article" date="2019" name="bioRxiv">
        <title>Bacteria contribute to plant secondary compound degradation in a generalist herbivore system.</title>
        <authorList>
            <person name="Francoeur C.B."/>
            <person name="Khadempour L."/>
            <person name="Moreira-Soto R.D."/>
            <person name="Gotting K."/>
            <person name="Book A.J."/>
            <person name="Pinto-Tomas A.A."/>
            <person name="Keefover-Ring K."/>
            <person name="Currie C.R."/>
        </authorList>
    </citation>
    <scope>NUCLEOTIDE SEQUENCE [LARGE SCALE GENOMIC DNA]</scope>
    <source>
        <strain evidence="8">Acro-835</strain>
    </source>
</reference>
<dbReference type="RefSeq" id="WP_167012069.1">
    <property type="nucleotide sequence ID" value="NZ_VWXF01000001.1"/>
</dbReference>
<evidence type="ECO:0008006" key="10">
    <source>
        <dbReference type="Google" id="ProtNLM"/>
    </source>
</evidence>
<evidence type="ECO:0000256" key="3">
    <source>
        <dbReference type="ARBA" id="ARBA00022692"/>
    </source>
</evidence>
<evidence type="ECO:0000256" key="6">
    <source>
        <dbReference type="SAM" id="Coils"/>
    </source>
</evidence>
<evidence type="ECO:0000256" key="4">
    <source>
        <dbReference type="ARBA" id="ARBA00022989"/>
    </source>
</evidence>
<accession>A0ABX0R467</accession>
<evidence type="ECO:0000256" key="5">
    <source>
        <dbReference type="ARBA" id="ARBA00023136"/>
    </source>
</evidence>
<keyword evidence="2" id="KW-1003">Cell membrane</keyword>
<name>A0ABX0R467_9GAMM</name>
<dbReference type="InterPro" id="IPR025594">
    <property type="entry name" value="YebO"/>
</dbReference>
<comment type="caution">
    <text evidence="8">The sequence shown here is derived from an EMBL/GenBank/DDBJ whole genome shotgun (WGS) entry which is preliminary data.</text>
</comment>